<dbReference type="InterPro" id="IPR020288">
    <property type="entry name" value="Sheath_initiator"/>
</dbReference>
<sequence>MRYRREDADGDYTFGRGDDAWLINSPEAVAQAVKTRFELWYGQWFLDTTTGTPWMQSVLGKQRPETYNLAIRKRILETPGVNTITSFDTSVNTSSRRVIFTATIDTIYGTTTVTSEA</sequence>
<organism evidence="1 2">
    <name type="scientific">Erwinia aphidicola</name>
    <dbReference type="NCBI Taxonomy" id="68334"/>
    <lineage>
        <taxon>Bacteria</taxon>
        <taxon>Pseudomonadati</taxon>
        <taxon>Pseudomonadota</taxon>
        <taxon>Gammaproteobacteria</taxon>
        <taxon>Enterobacterales</taxon>
        <taxon>Erwiniaceae</taxon>
        <taxon>Erwinia</taxon>
    </lineage>
</organism>
<dbReference type="RefSeq" id="WP_336204426.1">
    <property type="nucleotide sequence ID" value="NZ_JBANEI010000036.1"/>
</dbReference>
<dbReference type="EMBL" id="JBANEI010000036">
    <property type="protein sequence ID" value="MEI2684615.1"/>
    <property type="molecule type" value="Genomic_DNA"/>
</dbReference>
<dbReference type="Proteomes" id="UP001306592">
    <property type="component" value="Unassembled WGS sequence"/>
</dbReference>
<comment type="caution">
    <text evidence="1">The sequence shown here is derived from an EMBL/GenBank/DDBJ whole genome shotgun (WGS) entry which is preliminary data.</text>
</comment>
<protein>
    <recommendedName>
        <fullName evidence="3">Bacteriophage protein</fullName>
    </recommendedName>
</protein>
<evidence type="ECO:0008006" key="3">
    <source>
        <dbReference type="Google" id="ProtNLM"/>
    </source>
</evidence>
<dbReference type="Pfam" id="PF10934">
    <property type="entry name" value="Sheath_initiator"/>
    <property type="match status" value="1"/>
</dbReference>
<proteinExistence type="predicted"/>
<accession>A0ABU8DM75</accession>
<name>A0ABU8DM75_ERWAP</name>
<evidence type="ECO:0000313" key="2">
    <source>
        <dbReference type="Proteomes" id="UP001306592"/>
    </source>
</evidence>
<reference evidence="1 2" key="1">
    <citation type="submission" date="2024-02" db="EMBL/GenBank/DDBJ databases">
        <title>First report Erwinia aphidicola in onion in Chile.</title>
        <authorList>
            <person name="Valenzuela M."/>
            <person name="Pena M."/>
            <person name="Dutta B."/>
        </authorList>
    </citation>
    <scope>NUCLEOTIDE SEQUENCE [LARGE SCALE GENOMIC DNA]</scope>
    <source>
        <strain evidence="1 2">QCJ3A</strain>
    </source>
</reference>
<evidence type="ECO:0000313" key="1">
    <source>
        <dbReference type="EMBL" id="MEI2684615.1"/>
    </source>
</evidence>
<keyword evidence="2" id="KW-1185">Reference proteome</keyword>
<gene>
    <name evidence="1" type="ORF">V8N49_23665</name>
</gene>